<dbReference type="Proteomes" id="UP001595935">
    <property type="component" value="Unassembled WGS sequence"/>
</dbReference>
<evidence type="ECO:0000313" key="2">
    <source>
        <dbReference type="Proteomes" id="UP001595935"/>
    </source>
</evidence>
<comment type="caution">
    <text evidence="1">The sequence shown here is derived from an EMBL/GenBank/DDBJ whole genome shotgun (WGS) entry which is preliminary data.</text>
</comment>
<name>A0ABV9PIB8_9FLAO</name>
<accession>A0ABV9PIB8</accession>
<protein>
    <submittedName>
        <fullName evidence="1">Uncharacterized protein</fullName>
    </submittedName>
</protein>
<sequence>MYKIIQPEVIVGLGEKTEFLEKEAPFKTVTKLHIELEDWLGDDLMECFPCYVITENLKNELINNDFSGYQIKDLEISMSEYFLNNYNLQKPIPKFYWLIINGIEDKTDIYLGKEKKLFCNDRLIKLITEKFNAKYLDINPQRNEFDDLLDQMIAESNQ</sequence>
<evidence type="ECO:0000313" key="1">
    <source>
        <dbReference type="EMBL" id="MFC4749832.1"/>
    </source>
</evidence>
<reference evidence="2" key="1">
    <citation type="journal article" date="2019" name="Int. J. Syst. Evol. Microbiol.">
        <title>The Global Catalogue of Microorganisms (GCM) 10K type strain sequencing project: providing services to taxonomists for standard genome sequencing and annotation.</title>
        <authorList>
            <consortium name="The Broad Institute Genomics Platform"/>
            <consortium name="The Broad Institute Genome Sequencing Center for Infectious Disease"/>
            <person name="Wu L."/>
            <person name="Ma J."/>
        </authorList>
    </citation>
    <scope>NUCLEOTIDE SEQUENCE [LARGE SCALE GENOMIC DNA]</scope>
    <source>
        <strain evidence="2">WYCCWR 13023</strain>
    </source>
</reference>
<keyword evidence="2" id="KW-1185">Reference proteome</keyword>
<dbReference type="EMBL" id="JBHSGV010000009">
    <property type="protein sequence ID" value="MFC4749832.1"/>
    <property type="molecule type" value="Genomic_DNA"/>
</dbReference>
<dbReference type="RefSeq" id="WP_213259809.1">
    <property type="nucleotide sequence ID" value="NZ_JAGYWA010000009.1"/>
</dbReference>
<organism evidence="1 2">
    <name type="scientific">Flavobacterium branchiicola</name>
    <dbReference type="NCBI Taxonomy" id="1114875"/>
    <lineage>
        <taxon>Bacteria</taxon>
        <taxon>Pseudomonadati</taxon>
        <taxon>Bacteroidota</taxon>
        <taxon>Flavobacteriia</taxon>
        <taxon>Flavobacteriales</taxon>
        <taxon>Flavobacteriaceae</taxon>
        <taxon>Flavobacterium</taxon>
    </lineage>
</organism>
<proteinExistence type="predicted"/>
<gene>
    <name evidence="1" type="ORF">ACFO5S_20435</name>
</gene>